<dbReference type="NCBIfam" id="TIGR01893">
    <property type="entry name" value="aa-his-dipept"/>
    <property type="match status" value="1"/>
</dbReference>
<comment type="catalytic activity">
    <reaction evidence="9">
        <text>Hydrolysis of dipeptides, preferentially hydrophobic dipeptides including prolyl amino acids.</text>
        <dbReference type="EC" id="3.4.13.18"/>
    </reaction>
</comment>
<dbReference type="RefSeq" id="WP_091405622.1">
    <property type="nucleotide sequence ID" value="NZ_FMYV01000012.1"/>
</dbReference>
<dbReference type="Pfam" id="PF07687">
    <property type="entry name" value="M20_dimer"/>
    <property type="match status" value="1"/>
</dbReference>
<evidence type="ECO:0000256" key="15">
    <source>
        <dbReference type="ARBA" id="ARBA00076004"/>
    </source>
</evidence>
<organism evidence="19 21">
    <name type="scientific">Geotoga petraea</name>
    <dbReference type="NCBI Taxonomy" id="28234"/>
    <lineage>
        <taxon>Bacteria</taxon>
        <taxon>Thermotogati</taxon>
        <taxon>Thermotogota</taxon>
        <taxon>Thermotogae</taxon>
        <taxon>Petrotogales</taxon>
        <taxon>Petrotogaceae</taxon>
        <taxon>Geotoga</taxon>
    </lineage>
</organism>
<keyword evidence="4" id="KW-0479">Metal-binding</keyword>
<dbReference type="PIRSF" id="PIRSF016599">
    <property type="entry name" value="Xaa-His_dipept"/>
    <property type="match status" value="1"/>
</dbReference>
<comment type="cofactor">
    <cofactor evidence="2">
        <name>Zn(2+)</name>
        <dbReference type="ChEBI" id="CHEBI:29105"/>
    </cofactor>
</comment>
<evidence type="ECO:0000256" key="7">
    <source>
        <dbReference type="ARBA" id="ARBA00023049"/>
    </source>
</evidence>
<dbReference type="Proteomes" id="UP000297288">
    <property type="component" value="Unassembled WGS sequence"/>
</dbReference>
<evidence type="ECO:0000256" key="5">
    <source>
        <dbReference type="ARBA" id="ARBA00022801"/>
    </source>
</evidence>
<dbReference type="PRINTS" id="PR00934">
    <property type="entry name" value="XHISDIPTASE"/>
</dbReference>
<evidence type="ECO:0000256" key="2">
    <source>
        <dbReference type="ARBA" id="ARBA00001947"/>
    </source>
</evidence>
<comment type="cofactor">
    <cofactor evidence="1">
        <name>Co(2+)</name>
        <dbReference type="ChEBI" id="CHEBI:48828"/>
    </cofactor>
</comment>
<dbReference type="Proteomes" id="UP000199322">
    <property type="component" value="Unassembled WGS sequence"/>
</dbReference>
<dbReference type="InterPro" id="IPR001160">
    <property type="entry name" value="Peptidase_M20C"/>
</dbReference>
<keyword evidence="5" id="KW-0378">Hydrolase</keyword>
<evidence type="ECO:0000256" key="1">
    <source>
        <dbReference type="ARBA" id="ARBA00001941"/>
    </source>
</evidence>
<dbReference type="PANTHER" id="PTHR43501">
    <property type="entry name" value="CYTOSOL NON-SPECIFIC DIPEPTIDASE"/>
    <property type="match status" value="1"/>
</dbReference>
<dbReference type="GO" id="GO:0005829">
    <property type="term" value="C:cytosol"/>
    <property type="evidence" value="ECO:0007669"/>
    <property type="project" value="TreeGrafter"/>
</dbReference>
<dbReference type="CDD" id="cd03890">
    <property type="entry name" value="M20_pepD"/>
    <property type="match status" value="1"/>
</dbReference>
<evidence type="ECO:0000259" key="18">
    <source>
        <dbReference type="Pfam" id="PF07687"/>
    </source>
</evidence>
<dbReference type="EMBL" id="FMYV01000012">
    <property type="protein sequence ID" value="SDC90434.1"/>
    <property type="molecule type" value="Genomic_DNA"/>
</dbReference>
<dbReference type="FunFam" id="3.40.630.10:FF:000015">
    <property type="entry name" value="Aminoacyl-histidine dipeptidase PepD"/>
    <property type="match status" value="1"/>
</dbReference>
<dbReference type="PANTHER" id="PTHR43501:SF1">
    <property type="entry name" value="CYTOSOL NON-SPECIFIC DIPEPTIDASE"/>
    <property type="match status" value="1"/>
</dbReference>
<comment type="similarity">
    <text evidence="12">Belongs to the peptidase M20C family.</text>
</comment>
<dbReference type="Pfam" id="PF01546">
    <property type="entry name" value="Peptidase_M20"/>
    <property type="match status" value="1"/>
</dbReference>
<dbReference type="STRING" id="28234.SAMN04488588_2045"/>
<evidence type="ECO:0000313" key="22">
    <source>
        <dbReference type="Proteomes" id="UP000297288"/>
    </source>
</evidence>
<dbReference type="GO" id="GO:0046872">
    <property type="term" value="F:metal ion binding"/>
    <property type="evidence" value="ECO:0007669"/>
    <property type="project" value="UniProtKB-KW"/>
</dbReference>
<proteinExistence type="inferred from homology"/>
<dbReference type="InterPro" id="IPR011650">
    <property type="entry name" value="Peptidase_M20_dimer"/>
</dbReference>
<dbReference type="Gene3D" id="3.40.630.10">
    <property type="entry name" value="Zn peptidases"/>
    <property type="match status" value="2"/>
</dbReference>
<evidence type="ECO:0000256" key="16">
    <source>
        <dbReference type="ARBA" id="ARBA00077688"/>
    </source>
</evidence>
<dbReference type="EMBL" id="SRME01000001">
    <property type="protein sequence ID" value="TGG89318.1"/>
    <property type="molecule type" value="Genomic_DNA"/>
</dbReference>
<dbReference type="EC" id="3.4.13.18" evidence="10"/>
<keyword evidence="21" id="KW-1185">Reference proteome</keyword>
<feature type="domain" description="Peptidase M20 dimerisation" evidence="18">
    <location>
        <begin position="209"/>
        <end position="293"/>
    </location>
</feature>
<dbReference type="SUPFAM" id="SSF53187">
    <property type="entry name" value="Zn-dependent exopeptidases"/>
    <property type="match status" value="1"/>
</dbReference>
<dbReference type="InterPro" id="IPR002933">
    <property type="entry name" value="Peptidase_M20"/>
</dbReference>
<evidence type="ECO:0000256" key="11">
    <source>
        <dbReference type="ARBA" id="ARBA00044252"/>
    </source>
</evidence>
<evidence type="ECO:0000313" key="21">
    <source>
        <dbReference type="Proteomes" id="UP000199322"/>
    </source>
</evidence>
<dbReference type="FunFam" id="3.40.630.10:FF:000072">
    <property type="entry name" value="Aminoacyl-histidine dipeptidase"/>
    <property type="match status" value="1"/>
</dbReference>
<evidence type="ECO:0000313" key="20">
    <source>
        <dbReference type="EMBL" id="TGG89318.1"/>
    </source>
</evidence>
<name>A0A1G6QES3_9BACT</name>
<evidence type="ECO:0000313" key="19">
    <source>
        <dbReference type="EMBL" id="SDC90434.1"/>
    </source>
</evidence>
<keyword evidence="7" id="KW-0482">Metalloprotease</keyword>
<protein>
    <recommendedName>
        <fullName evidence="13">Cytosol non-specific dipeptidase</fullName>
        <ecNumber evidence="10">3.4.13.18</ecNumber>
    </recommendedName>
    <alternativeName>
        <fullName evidence="16">Aminoacyl-histidine dipeptidase</fullName>
    </alternativeName>
    <alternativeName>
        <fullName evidence="15">Beta-alanyl-histidine dipeptidase</fullName>
    </alternativeName>
    <alternativeName>
        <fullName evidence="14">Carnosinase</fullName>
    </alternativeName>
    <alternativeName>
        <fullName evidence="11">Peptidase D</fullName>
    </alternativeName>
    <alternativeName>
        <fullName evidence="17">Xaa-His dipeptidase</fullName>
    </alternativeName>
</protein>
<dbReference type="GO" id="GO:0070573">
    <property type="term" value="F:metallodipeptidase activity"/>
    <property type="evidence" value="ECO:0007669"/>
    <property type="project" value="TreeGrafter"/>
</dbReference>
<keyword evidence="6" id="KW-0862">Zinc</keyword>
<evidence type="ECO:0000256" key="3">
    <source>
        <dbReference type="ARBA" id="ARBA00022670"/>
    </source>
</evidence>
<evidence type="ECO:0000256" key="4">
    <source>
        <dbReference type="ARBA" id="ARBA00022723"/>
    </source>
</evidence>
<keyword evidence="8" id="KW-0170">Cobalt</keyword>
<evidence type="ECO:0000256" key="9">
    <source>
        <dbReference type="ARBA" id="ARBA00036421"/>
    </source>
</evidence>
<evidence type="ECO:0000256" key="6">
    <source>
        <dbReference type="ARBA" id="ARBA00022833"/>
    </source>
</evidence>
<keyword evidence="3" id="KW-0645">Protease</keyword>
<accession>A0A1G6QES3</accession>
<reference evidence="19 21" key="1">
    <citation type="submission" date="2016-10" db="EMBL/GenBank/DDBJ databases">
        <authorList>
            <person name="de Groot N.N."/>
        </authorList>
    </citation>
    <scope>NUCLEOTIDE SEQUENCE [LARGE SCALE GENOMIC DNA]</scope>
    <source>
        <strain evidence="19 21">WG14</strain>
    </source>
</reference>
<evidence type="ECO:0000256" key="8">
    <source>
        <dbReference type="ARBA" id="ARBA00023285"/>
    </source>
</evidence>
<reference evidence="20 22" key="2">
    <citation type="submission" date="2019-04" db="EMBL/GenBank/DDBJ databases">
        <title>Draft genome sequence data and analysis of a Fermenting Bacterium, Geotoga petraea strain HO-Geo1, isolated from heavy-oil petroleum reservoir in Russia.</title>
        <authorList>
            <person name="Grouzdev D.S."/>
            <person name="Semenova E.M."/>
            <person name="Sokolova D.S."/>
            <person name="Tourova T.P."/>
            <person name="Poltaraus A.B."/>
            <person name="Nazina T.N."/>
        </authorList>
    </citation>
    <scope>NUCLEOTIDE SEQUENCE [LARGE SCALE GENOMIC DNA]</scope>
    <source>
        <strain evidence="20 22">HO-Geo1</strain>
    </source>
</reference>
<dbReference type="GO" id="GO:0006508">
    <property type="term" value="P:proteolysis"/>
    <property type="evidence" value="ECO:0007669"/>
    <property type="project" value="UniProtKB-KW"/>
</dbReference>
<dbReference type="OrthoDB" id="9773892at2"/>
<sequence>MERVLNGLSPEKVFYWFEELSKIPRCSKEERKVSDWLVEFAKERDLEYIQDDALNVIIRKPGTEGFETHDYVTLQGHMDMVCEKNLDTEHDFKKDPIKLRVDGDYIYATGTTLGADDGIAVAYQLALLDSNDIPHPPLEVLITSDEETGMEGANSLSPDNIKGKTLINIDSEEEGVFLVSCAGGMRDKIKLNIEWKNSKNDYLPFKIKLEGLKGGHSGMEIIKERGNANKLMGRFLLDINDTMDFYVYSVNGGAKDNAIPREFVTKIMLKNKDLEEMEKKIKKWNDIFQKEYRVKDGNIHITISKISEDVKKVFSKKTTSKMITLLNLIPDGVLGMSSEIEKLVETSSNLGVVTTHEKFIEFDSSTRSSVESKKQQVHQIARLVAEMVGAEIITSAPYPAWQYKPESKIREVFKKVYKEKFGKEPKITAIHAGLECGLLSEKLKDVDMISFGPNMFDVHTPDEHISISSIKRMWEFLKEVLKQL</sequence>
<evidence type="ECO:0000256" key="17">
    <source>
        <dbReference type="ARBA" id="ARBA00078074"/>
    </source>
</evidence>
<evidence type="ECO:0000256" key="14">
    <source>
        <dbReference type="ARBA" id="ARBA00075285"/>
    </source>
</evidence>
<evidence type="ECO:0000256" key="13">
    <source>
        <dbReference type="ARBA" id="ARBA00071271"/>
    </source>
</evidence>
<evidence type="ECO:0000256" key="10">
    <source>
        <dbReference type="ARBA" id="ARBA00038976"/>
    </source>
</evidence>
<dbReference type="AlphaFoldDB" id="A0A1G6QES3"/>
<gene>
    <name evidence="20" type="ORF">E4650_03790</name>
    <name evidence="19" type="ORF">SAMN04488588_2045</name>
</gene>
<evidence type="ECO:0000256" key="12">
    <source>
        <dbReference type="ARBA" id="ARBA00061423"/>
    </source>
</evidence>